<dbReference type="FunFam" id="3.40.50.20:FF:000010">
    <property type="entry name" value="Propionyl-CoA carboxylase subunit alpha"/>
    <property type="match status" value="1"/>
</dbReference>
<dbReference type="InterPro" id="IPR011053">
    <property type="entry name" value="Single_hybrid_motif"/>
</dbReference>
<dbReference type="InterPro" id="IPR011054">
    <property type="entry name" value="Rudment_hybrid_motif"/>
</dbReference>
<evidence type="ECO:0000259" key="16">
    <source>
        <dbReference type="PROSITE" id="PS50968"/>
    </source>
</evidence>
<dbReference type="OrthoDB" id="9803706at2"/>
<feature type="domain" description="Biotin carboxylation" evidence="18">
    <location>
        <begin position="1"/>
        <end position="456"/>
    </location>
</feature>
<dbReference type="PROSITE" id="PS50979">
    <property type="entry name" value="BC"/>
    <property type="match status" value="1"/>
</dbReference>
<dbReference type="Pfam" id="PF00364">
    <property type="entry name" value="Biotin_lipoyl"/>
    <property type="match status" value="1"/>
</dbReference>
<dbReference type="SUPFAM" id="SSF56059">
    <property type="entry name" value="Glutathione synthetase ATP-binding domain-like"/>
    <property type="match status" value="1"/>
</dbReference>
<evidence type="ECO:0000256" key="15">
    <source>
        <dbReference type="PROSITE-ProRule" id="PRU00409"/>
    </source>
</evidence>
<keyword evidence="10" id="KW-0442">Lipid degradation</keyword>
<evidence type="ECO:0000256" key="11">
    <source>
        <dbReference type="ARBA" id="ARBA00023098"/>
    </source>
</evidence>
<dbReference type="InterPro" id="IPR001882">
    <property type="entry name" value="Biotin_BS"/>
</dbReference>
<proteinExistence type="predicted"/>
<dbReference type="Gene3D" id="3.30.470.20">
    <property type="entry name" value="ATP-grasp fold, B domain"/>
    <property type="match status" value="1"/>
</dbReference>
<comment type="cofactor">
    <cofactor evidence="1">
        <name>biotin</name>
        <dbReference type="ChEBI" id="CHEBI:57586"/>
    </cofactor>
</comment>
<sequence length="682" mass="73808">MFTKILIANRGEIACRVIATAKKMGIATVAVYSEADKEARHVQLADESVLLGPAPSRESYLVADKIIEAAKKTGAQAIHPGYGFLSENEAFAKRCEDEGIAFIGPKAHSIAAMGDKIASKKLALAAKVNTIPGWNDAIESAERAVEIAKDIGYPVMIKASAGGGGKGLRVAFNDKEALEGFTACQNEARNSFGDDRIFIEKFVEQPRHIEIQVVGDSQGNVVYLNERECSIQRRHQKVIEEAPSAFISEATRKAMGEQAVALAKAVQYQSAGTVEFVVGKDQDFYFLEMNTRLQVEHPVTECITGLDLVELMIRVAAGEKLPLTQAQVKRDGWAIECRINAEDPFRNFLPSTGRLVRFAPPEQTMFQGNTEALYGVRVDTGVVDGGEIPMFYDSMIAKLIVHGKDRNDAIAKMREALNGFVIRGVSSNIPFQAALLAHPKFVSGDFNTGFIAENYADGFHAEDVPHDDPNFLVALAAFVRRKSRERAAGISGQLPGYGVKVGHDFGVVTLNATGEHGYSQVNVVEEVGQIGVAMVTVDGKRYAISSPSRLNDVCITGVCNGEPFTAQVERGTPRNPLALVVQNNGTKVEAMVVSPRMAELHKLMPFKAPPDMSRFVLSPMPGLLADVSVEVGQKVQAGERVAVIEAMKMENVLFAAQDGVVKSITAEKGASLTVDQIILEFV</sequence>
<keyword evidence="4" id="KW-0436">Ligase</keyword>
<dbReference type="InterPro" id="IPR050856">
    <property type="entry name" value="Biotin_carboxylase_complex"/>
</dbReference>
<evidence type="ECO:0000256" key="3">
    <source>
        <dbReference type="ARBA" id="ARBA00013050"/>
    </source>
</evidence>
<evidence type="ECO:0000256" key="10">
    <source>
        <dbReference type="ARBA" id="ARBA00022963"/>
    </source>
</evidence>
<evidence type="ECO:0000256" key="2">
    <source>
        <dbReference type="ARBA" id="ARBA00005060"/>
    </source>
</evidence>
<accession>A0A167IHG3</accession>
<dbReference type="PROSITE" id="PS00188">
    <property type="entry name" value="BIOTIN"/>
    <property type="match status" value="1"/>
</dbReference>
<dbReference type="PROSITE" id="PS00866">
    <property type="entry name" value="CPSASE_1"/>
    <property type="match status" value="1"/>
</dbReference>
<gene>
    <name evidence="19" type="ORF">LPB072_09775</name>
    <name evidence="20" type="ORF">LPB72_07595</name>
</gene>
<dbReference type="RefSeq" id="WP_066088229.1">
    <property type="nucleotide sequence ID" value="NZ_CP017476.1"/>
</dbReference>
<dbReference type="InterPro" id="IPR005479">
    <property type="entry name" value="CPAse_ATP-bd"/>
</dbReference>
<dbReference type="AlphaFoldDB" id="A0A167IHG3"/>
<keyword evidence="13" id="KW-0092">Biotin</keyword>
<dbReference type="GO" id="GO:0005524">
    <property type="term" value="F:ATP binding"/>
    <property type="evidence" value="ECO:0007669"/>
    <property type="project" value="UniProtKB-UniRule"/>
</dbReference>
<dbReference type="Gene3D" id="2.40.50.100">
    <property type="match status" value="1"/>
</dbReference>
<dbReference type="FunFam" id="3.30.470.20:FF:000028">
    <property type="entry name" value="Methylcrotonoyl-CoA carboxylase subunit alpha, mitochondrial"/>
    <property type="match status" value="1"/>
</dbReference>
<dbReference type="FunFam" id="2.40.50.100:FF:000003">
    <property type="entry name" value="Acetyl-CoA carboxylase biotin carboxyl carrier protein"/>
    <property type="match status" value="1"/>
</dbReference>
<keyword evidence="9" id="KW-0809">Transit peptide</keyword>
<evidence type="ECO:0000259" key="17">
    <source>
        <dbReference type="PROSITE" id="PS50975"/>
    </source>
</evidence>
<dbReference type="InterPro" id="IPR000089">
    <property type="entry name" value="Biotin_lipoyl"/>
</dbReference>
<evidence type="ECO:0000256" key="5">
    <source>
        <dbReference type="ARBA" id="ARBA00022723"/>
    </source>
</evidence>
<dbReference type="SUPFAM" id="SSF52440">
    <property type="entry name" value="PreATP-grasp domain"/>
    <property type="match status" value="1"/>
</dbReference>
<dbReference type="InterPro" id="IPR041265">
    <property type="entry name" value="PCC_BT"/>
</dbReference>
<dbReference type="Proteomes" id="UP000185680">
    <property type="component" value="Chromosome"/>
</dbReference>
<dbReference type="SMART" id="SM00878">
    <property type="entry name" value="Biotin_carb_C"/>
    <property type="match status" value="1"/>
</dbReference>
<comment type="pathway">
    <text evidence="2">Metabolic intermediate metabolism; propanoyl-CoA degradation; succinyl-CoA from propanoyl-CoA: step 1/3.</text>
</comment>
<dbReference type="Proteomes" id="UP000185657">
    <property type="component" value="Unassembled WGS sequence"/>
</dbReference>
<dbReference type="PROSITE" id="PS50975">
    <property type="entry name" value="ATP_GRASP"/>
    <property type="match status" value="1"/>
</dbReference>
<keyword evidence="6 15" id="KW-0547">Nucleotide-binding</keyword>
<dbReference type="GO" id="GO:0016042">
    <property type="term" value="P:lipid catabolic process"/>
    <property type="evidence" value="ECO:0007669"/>
    <property type="project" value="UniProtKB-KW"/>
</dbReference>
<dbReference type="STRING" id="1763535.LPB072_09775"/>
<evidence type="ECO:0000256" key="7">
    <source>
        <dbReference type="ARBA" id="ARBA00022840"/>
    </source>
</evidence>
<dbReference type="Gene3D" id="3.30.700.30">
    <property type="match status" value="1"/>
</dbReference>
<dbReference type="SUPFAM" id="SSF51246">
    <property type="entry name" value="Rudiment single hybrid motif"/>
    <property type="match status" value="1"/>
</dbReference>
<dbReference type="GO" id="GO:0004658">
    <property type="term" value="F:propionyl-CoA carboxylase activity"/>
    <property type="evidence" value="ECO:0007669"/>
    <property type="project" value="UniProtKB-EC"/>
</dbReference>
<keyword evidence="11" id="KW-0443">Lipid metabolism</keyword>
<dbReference type="PROSITE" id="PS00867">
    <property type="entry name" value="CPSASE_2"/>
    <property type="match status" value="1"/>
</dbReference>
<evidence type="ECO:0000256" key="8">
    <source>
        <dbReference type="ARBA" id="ARBA00022842"/>
    </source>
</evidence>
<dbReference type="SUPFAM" id="SSF51230">
    <property type="entry name" value="Single hybrid motif"/>
    <property type="match status" value="1"/>
</dbReference>
<dbReference type="PROSITE" id="PS50968">
    <property type="entry name" value="BIOTINYL_LIPOYL"/>
    <property type="match status" value="1"/>
</dbReference>
<name>A0A167IHG3_9BURK</name>
<dbReference type="PANTHER" id="PTHR18866">
    <property type="entry name" value="CARBOXYLASE:PYRUVATE/ACETYL-COA/PROPIONYL-COA CARBOXYLASE"/>
    <property type="match status" value="1"/>
</dbReference>
<dbReference type="FunFam" id="3.30.1490.20:FF:000003">
    <property type="entry name" value="acetyl-CoA carboxylase isoform X1"/>
    <property type="match status" value="1"/>
</dbReference>
<dbReference type="NCBIfam" id="NF006367">
    <property type="entry name" value="PRK08591.1"/>
    <property type="match status" value="1"/>
</dbReference>
<dbReference type="CDD" id="cd06850">
    <property type="entry name" value="biotinyl_domain"/>
    <property type="match status" value="1"/>
</dbReference>
<dbReference type="InterPro" id="IPR005482">
    <property type="entry name" value="Biotin_COase_C"/>
</dbReference>
<evidence type="ECO:0000256" key="4">
    <source>
        <dbReference type="ARBA" id="ARBA00022598"/>
    </source>
</evidence>
<dbReference type="InterPro" id="IPR016185">
    <property type="entry name" value="PreATP-grasp_dom_sf"/>
</dbReference>
<reference evidence="20 21" key="1">
    <citation type="submission" date="2016-02" db="EMBL/GenBank/DDBJ databases">
        <title>Draft genome sequence of Hydrogenophaga sp. LPB0072.</title>
        <authorList>
            <person name="Shin S.-K."/>
            <person name="Yi H."/>
        </authorList>
    </citation>
    <scope>NUCLEOTIDE SEQUENCE [LARGE SCALE GENOMIC DNA]</scope>
    <source>
        <strain evidence="20 21">LPB0072</strain>
    </source>
</reference>
<dbReference type="KEGG" id="hyl:LPB072_09775"/>
<dbReference type="Pfam" id="PF02785">
    <property type="entry name" value="Biotin_carb_C"/>
    <property type="match status" value="1"/>
</dbReference>
<evidence type="ECO:0000256" key="1">
    <source>
        <dbReference type="ARBA" id="ARBA00001953"/>
    </source>
</evidence>
<comment type="catalytic activity">
    <reaction evidence="14">
        <text>propanoyl-CoA + hydrogencarbonate + ATP = (S)-methylmalonyl-CoA + ADP + phosphate + H(+)</text>
        <dbReference type="Rhea" id="RHEA:23720"/>
        <dbReference type="ChEBI" id="CHEBI:15378"/>
        <dbReference type="ChEBI" id="CHEBI:17544"/>
        <dbReference type="ChEBI" id="CHEBI:30616"/>
        <dbReference type="ChEBI" id="CHEBI:43474"/>
        <dbReference type="ChEBI" id="CHEBI:57327"/>
        <dbReference type="ChEBI" id="CHEBI:57392"/>
        <dbReference type="ChEBI" id="CHEBI:456216"/>
        <dbReference type="EC" id="6.4.1.3"/>
    </reaction>
    <physiologicalReaction direction="left-to-right" evidence="14">
        <dbReference type="Rhea" id="RHEA:23721"/>
    </physiologicalReaction>
</comment>
<evidence type="ECO:0000313" key="19">
    <source>
        <dbReference type="EMBL" id="AOW13096.1"/>
    </source>
</evidence>
<dbReference type="EC" id="6.4.1.3" evidence="3"/>
<dbReference type="EMBL" id="LVWD01000007">
    <property type="protein sequence ID" value="OAD42758.1"/>
    <property type="molecule type" value="Genomic_DNA"/>
</dbReference>
<evidence type="ECO:0000313" key="22">
    <source>
        <dbReference type="Proteomes" id="UP000185680"/>
    </source>
</evidence>
<evidence type="ECO:0000256" key="13">
    <source>
        <dbReference type="ARBA" id="ARBA00023267"/>
    </source>
</evidence>
<evidence type="ECO:0000256" key="9">
    <source>
        <dbReference type="ARBA" id="ARBA00022946"/>
    </source>
</evidence>
<keyword evidence="5" id="KW-0479">Metal-binding</keyword>
<keyword evidence="21" id="KW-1185">Reference proteome</keyword>
<dbReference type="InterPro" id="IPR005481">
    <property type="entry name" value="BC-like_N"/>
</dbReference>
<keyword evidence="12" id="KW-0464">Manganese</keyword>
<dbReference type="InterPro" id="IPR011764">
    <property type="entry name" value="Biotin_carboxylation_dom"/>
</dbReference>
<dbReference type="Pfam" id="PF02786">
    <property type="entry name" value="CPSase_L_D2"/>
    <property type="match status" value="1"/>
</dbReference>
<protein>
    <recommendedName>
        <fullName evidence="3">propionyl-CoA carboxylase</fullName>
        <ecNumber evidence="3">6.4.1.3</ecNumber>
    </recommendedName>
</protein>
<dbReference type="PANTHER" id="PTHR18866:SF33">
    <property type="entry name" value="METHYLCROTONOYL-COA CARBOXYLASE SUBUNIT ALPHA, MITOCHONDRIAL-RELATED"/>
    <property type="match status" value="1"/>
</dbReference>
<dbReference type="GO" id="GO:0046872">
    <property type="term" value="F:metal ion binding"/>
    <property type="evidence" value="ECO:0007669"/>
    <property type="project" value="UniProtKB-KW"/>
</dbReference>
<feature type="domain" description="ATP-grasp" evidence="17">
    <location>
        <begin position="122"/>
        <end position="317"/>
    </location>
</feature>
<keyword evidence="8" id="KW-0460">Magnesium</keyword>
<evidence type="ECO:0000313" key="21">
    <source>
        <dbReference type="Proteomes" id="UP000185657"/>
    </source>
</evidence>
<evidence type="ECO:0000256" key="14">
    <source>
        <dbReference type="ARBA" id="ARBA00049495"/>
    </source>
</evidence>
<feature type="domain" description="Lipoyl-binding" evidence="16">
    <location>
        <begin position="607"/>
        <end position="682"/>
    </location>
</feature>
<evidence type="ECO:0000256" key="6">
    <source>
        <dbReference type="ARBA" id="ARBA00022741"/>
    </source>
</evidence>
<dbReference type="InterPro" id="IPR011761">
    <property type="entry name" value="ATP-grasp"/>
</dbReference>
<dbReference type="Pfam" id="PF18140">
    <property type="entry name" value="PCC_BT"/>
    <property type="match status" value="1"/>
</dbReference>
<evidence type="ECO:0000259" key="18">
    <source>
        <dbReference type="PROSITE" id="PS50979"/>
    </source>
</evidence>
<evidence type="ECO:0000313" key="20">
    <source>
        <dbReference type="EMBL" id="OAD42758.1"/>
    </source>
</evidence>
<organism evidence="19 22">
    <name type="scientific">Hydrogenophaga crassostreae</name>
    <dbReference type="NCBI Taxonomy" id="1763535"/>
    <lineage>
        <taxon>Bacteria</taxon>
        <taxon>Pseudomonadati</taxon>
        <taxon>Pseudomonadota</taxon>
        <taxon>Betaproteobacteria</taxon>
        <taxon>Burkholderiales</taxon>
        <taxon>Comamonadaceae</taxon>
        <taxon>Hydrogenophaga</taxon>
    </lineage>
</organism>
<dbReference type="EMBL" id="CP017476">
    <property type="protein sequence ID" value="AOW13096.1"/>
    <property type="molecule type" value="Genomic_DNA"/>
</dbReference>
<reference evidence="19 22" key="2">
    <citation type="submission" date="2016-10" db="EMBL/GenBank/DDBJ databases">
        <title>Hydorgenophaga sp. LPB0072 isolated from gastropod.</title>
        <authorList>
            <person name="Kim E."/>
            <person name="Yi H."/>
        </authorList>
    </citation>
    <scope>NUCLEOTIDE SEQUENCE [LARGE SCALE GENOMIC DNA]</scope>
    <source>
        <strain evidence="19 22">LPB0072</strain>
    </source>
</reference>
<dbReference type="Pfam" id="PF00289">
    <property type="entry name" value="Biotin_carb_N"/>
    <property type="match status" value="1"/>
</dbReference>
<keyword evidence="7 15" id="KW-0067">ATP-binding</keyword>
<dbReference type="UniPathway" id="UPA00945">
    <property type="reaction ID" value="UER00908"/>
</dbReference>
<evidence type="ECO:0000256" key="12">
    <source>
        <dbReference type="ARBA" id="ARBA00023211"/>
    </source>
</evidence>